<comment type="subcellular location">
    <subcellularLocation>
        <location evidence="5">Cell membrane</location>
        <topology evidence="5">Multi-pass membrane protein</topology>
    </subcellularLocation>
    <subcellularLocation>
        <location evidence="1">Membrane</location>
        <topology evidence="1">Multi-pass membrane protein</topology>
    </subcellularLocation>
</comment>
<dbReference type="GO" id="GO:0005886">
    <property type="term" value="C:plasma membrane"/>
    <property type="evidence" value="ECO:0007669"/>
    <property type="project" value="UniProtKB-SubCell"/>
</dbReference>
<dbReference type="PROSITE" id="PS51012">
    <property type="entry name" value="ABC_TM2"/>
    <property type="match status" value="1"/>
</dbReference>
<proteinExistence type="inferred from homology"/>
<dbReference type="HOGENOM" id="CLU_985616_0_0_11"/>
<evidence type="ECO:0000313" key="7">
    <source>
        <dbReference type="EMBL" id="AGZ41475.1"/>
    </source>
</evidence>
<feature type="transmembrane region" description="Helical" evidence="5">
    <location>
        <begin position="120"/>
        <end position="141"/>
    </location>
</feature>
<dbReference type="PANTHER" id="PTHR43229:SF2">
    <property type="entry name" value="NODULATION PROTEIN J"/>
    <property type="match status" value="1"/>
</dbReference>
<protein>
    <recommendedName>
        <fullName evidence="5">Transport permease protein</fullName>
    </recommendedName>
</protein>
<evidence type="ECO:0000313" key="8">
    <source>
        <dbReference type="Proteomes" id="UP000017746"/>
    </source>
</evidence>
<sequence length="276" mass="30216">MTLAYPTTIRHRSRTRKVYETLEAYIRLDLVEERMFPATSIMRYIAVVFPVLLYFFQSKFLGAGADVFGVMLIGTAVTVGLQDALTQLTARLNFAMERGTLETYLVEPVPWVLIPLAMNLWRSFTGGLVACFMIAVGWLLGMPIDPAGIPLGLAVLFLGILACNALGTLAASFLLLFKRGDPVVMLFSLAAGVLGGALFPVSVLPDWIRWVSYLVPHTYVISAERQLLMPNPPAGELGVGLSLVVLAVLCVVMLTAGLWIFDRSLRLARRLGILSI</sequence>
<comment type="similarity">
    <text evidence="5">Belongs to the ABC-2 integral membrane protein family.</text>
</comment>
<feature type="transmembrane region" description="Helical" evidence="5">
    <location>
        <begin position="153"/>
        <end position="176"/>
    </location>
</feature>
<dbReference type="Proteomes" id="UP000017746">
    <property type="component" value="Chromosome"/>
</dbReference>
<evidence type="ECO:0000256" key="5">
    <source>
        <dbReference type="RuleBase" id="RU361157"/>
    </source>
</evidence>
<keyword evidence="5" id="KW-1003">Cell membrane</keyword>
<dbReference type="PANTHER" id="PTHR43229">
    <property type="entry name" value="NODULATION PROTEIN J"/>
    <property type="match status" value="1"/>
</dbReference>
<keyword evidence="2 5" id="KW-0812">Transmembrane</keyword>
<dbReference type="InterPro" id="IPR047817">
    <property type="entry name" value="ABC2_TM_bact-type"/>
</dbReference>
<dbReference type="InterPro" id="IPR051784">
    <property type="entry name" value="Nod_factor_ABC_transporter"/>
</dbReference>
<gene>
    <name evidence="7" type="ORF">AFR_15965</name>
</gene>
<dbReference type="STRING" id="1246995.AFR_15965"/>
<dbReference type="eggNOG" id="COG0842">
    <property type="taxonomic scope" value="Bacteria"/>
</dbReference>
<feature type="transmembrane region" description="Helical" evidence="5">
    <location>
        <begin position="237"/>
        <end position="261"/>
    </location>
</feature>
<dbReference type="AlphaFoldDB" id="U5W0G4"/>
<reference evidence="7 8" key="1">
    <citation type="journal article" date="2014" name="J. Biotechnol.">
        <title>Complete genome sequence of the actinobacterium Actinoplanes friuliensis HAG 010964, producer of the lipopeptide antibiotic friulimycin.</title>
        <authorList>
            <person name="Ruckert C."/>
            <person name="Szczepanowski R."/>
            <person name="Albersmeier A."/>
            <person name="Goesmann A."/>
            <person name="Fischer N."/>
            <person name="Steinkamper A."/>
            <person name="Puhler A."/>
            <person name="Biener R."/>
            <person name="Schwartz D."/>
            <person name="Kalinowski J."/>
        </authorList>
    </citation>
    <scope>NUCLEOTIDE SEQUENCE [LARGE SCALE GENOMIC DNA]</scope>
    <source>
        <strain evidence="7 8">DSM 7358</strain>
    </source>
</reference>
<accession>U5W0G4</accession>
<evidence type="ECO:0000256" key="3">
    <source>
        <dbReference type="ARBA" id="ARBA00022989"/>
    </source>
</evidence>
<dbReference type="OrthoDB" id="9255971at2"/>
<dbReference type="PATRIC" id="fig|1246995.3.peg.3240"/>
<dbReference type="KEGG" id="afs:AFR_15965"/>
<feature type="transmembrane region" description="Helical" evidence="5">
    <location>
        <begin position="183"/>
        <end position="204"/>
    </location>
</feature>
<name>U5W0G4_9ACTN</name>
<dbReference type="RefSeq" id="WP_023361534.1">
    <property type="nucleotide sequence ID" value="NC_022657.1"/>
</dbReference>
<keyword evidence="5" id="KW-0813">Transport</keyword>
<dbReference type="Pfam" id="PF01061">
    <property type="entry name" value="ABC2_membrane"/>
    <property type="match status" value="1"/>
</dbReference>
<dbReference type="GO" id="GO:0140359">
    <property type="term" value="F:ABC-type transporter activity"/>
    <property type="evidence" value="ECO:0007669"/>
    <property type="project" value="InterPro"/>
</dbReference>
<evidence type="ECO:0000256" key="1">
    <source>
        <dbReference type="ARBA" id="ARBA00004141"/>
    </source>
</evidence>
<dbReference type="EMBL" id="CP006272">
    <property type="protein sequence ID" value="AGZ41475.1"/>
    <property type="molecule type" value="Genomic_DNA"/>
</dbReference>
<dbReference type="InterPro" id="IPR013525">
    <property type="entry name" value="ABC2_TM"/>
</dbReference>
<evidence type="ECO:0000256" key="2">
    <source>
        <dbReference type="ARBA" id="ARBA00022692"/>
    </source>
</evidence>
<keyword evidence="4 5" id="KW-0472">Membrane</keyword>
<feature type="transmembrane region" description="Helical" evidence="5">
    <location>
        <begin position="62"/>
        <end position="81"/>
    </location>
</feature>
<feature type="transmembrane region" description="Helical" evidence="5">
    <location>
        <begin position="35"/>
        <end position="56"/>
    </location>
</feature>
<evidence type="ECO:0000259" key="6">
    <source>
        <dbReference type="PROSITE" id="PS51012"/>
    </source>
</evidence>
<evidence type="ECO:0000256" key="4">
    <source>
        <dbReference type="ARBA" id="ARBA00023136"/>
    </source>
</evidence>
<organism evidence="7 8">
    <name type="scientific">Actinoplanes friuliensis DSM 7358</name>
    <dbReference type="NCBI Taxonomy" id="1246995"/>
    <lineage>
        <taxon>Bacteria</taxon>
        <taxon>Bacillati</taxon>
        <taxon>Actinomycetota</taxon>
        <taxon>Actinomycetes</taxon>
        <taxon>Micromonosporales</taxon>
        <taxon>Micromonosporaceae</taxon>
        <taxon>Actinoplanes</taxon>
    </lineage>
</organism>
<keyword evidence="8" id="KW-1185">Reference proteome</keyword>
<keyword evidence="3 5" id="KW-1133">Transmembrane helix</keyword>
<feature type="domain" description="ABC transmembrane type-2" evidence="6">
    <location>
        <begin position="194"/>
        <end position="264"/>
    </location>
</feature>